<proteinExistence type="inferred from homology"/>
<feature type="binding site" evidence="10">
    <location>
        <position position="122"/>
    </location>
    <ligand>
        <name>Mg(2+)</name>
        <dbReference type="ChEBI" id="CHEBI:18420"/>
        <label>1</label>
        <note>catalytic</note>
    </ligand>
</feature>
<dbReference type="InterPro" id="IPR050725">
    <property type="entry name" value="CysQ/Inositol_MonoPase"/>
</dbReference>
<keyword evidence="7 9" id="KW-0460">Magnesium</keyword>
<keyword evidence="3 9" id="KW-1003">Cell membrane</keyword>
<dbReference type="InterPro" id="IPR006240">
    <property type="entry name" value="CysQ"/>
</dbReference>
<dbReference type="AlphaFoldDB" id="A0A7W5Z8F0"/>
<dbReference type="SUPFAM" id="SSF56655">
    <property type="entry name" value="Carbohydrate phosphatase"/>
    <property type="match status" value="1"/>
</dbReference>
<gene>
    <name evidence="9" type="primary">cysQ</name>
    <name evidence="11" type="ORF">FHS81_003450</name>
</gene>
<feature type="binding site" evidence="9">
    <location>
        <position position="121"/>
    </location>
    <ligand>
        <name>Mg(2+)</name>
        <dbReference type="ChEBI" id="CHEBI:18420"/>
        <label>1</label>
    </ligand>
</feature>
<dbReference type="InterPro" id="IPR020550">
    <property type="entry name" value="Inositol_monophosphatase_CS"/>
</dbReference>
<dbReference type="InterPro" id="IPR000760">
    <property type="entry name" value="Inositol_monophosphatase-like"/>
</dbReference>
<keyword evidence="6 9" id="KW-0378">Hydrolase</keyword>
<evidence type="ECO:0000256" key="7">
    <source>
        <dbReference type="ARBA" id="ARBA00022842"/>
    </source>
</evidence>
<feature type="binding site" evidence="10">
    <location>
        <position position="119"/>
    </location>
    <ligand>
        <name>Mg(2+)</name>
        <dbReference type="ChEBI" id="CHEBI:18420"/>
        <label>1</label>
        <note>catalytic</note>
    </ligand>
</feature>
<dbReference type="PANTHER" id="PTHR43028:SF5">
    <property type="entry name" value="3'(2'),5'-BISPHOSPHATE NUCLEOTIDASE 1"/>
    <property type="match status" value="1"/>
</dbReference>
<feature type="binding site" evidence="10">
    <location>
        <position position="250"/>
    </location>
    <ligand>
        <name>Mg(2+)</name>
        <dbReference type="ChEBI" id="CHEBI:18420"/>
        <label>1</label>
        <note>catalytic</note>
    </ligand>
</feature>
<comment type="similarity">
    <text evidence="2 9">Belongs to the inositol monophosphatase superfamily. CysQ family.</text>
</comment>
<evidence type="ECO:0000256" key="2">
    <source>
        <dbReference type="ARBA" id="ARBA00005289"/>
    </source>
</evidence>
<dbReference type="EC" id="3.1.3.7" evidence="9"/>
<comment type="subcellular location">
    <subcellularLocation>
        <location evidence="9">Cell inner membrane</location>
        <topology evidence="9">Peripheral membrane protein</topology>
        <orientation evidence="9">Cytoplasmic side</orientation>
    </subcellularLocation>
</comment>
<dbReference type="EMBL" id="JACICC010000016">
    <property type="protein sequence ID" value="MBB3811336.1"/>
    <property type="molecule type" value="Genomic_DNA"/>
</dbReference>
<feature type="binding site" evidence="10">
    <location>
        <position position="121"/>
    </location>
    <ligand>
        <name>Mg(2+)</name>
        <dbReference type="ChEBI" id="CHEBI:18420"/>
        <label>1</label>
        <note>catalytic</note>
    </ligand>
</feature>
<dbReference type="GO" id="GO:0008441">
    <property type="term" value="F:3'(2'),5'-bisphosphate nucleotidase activity"/>
    <property type="evidence" value="ECO:0007669"/>
    <property type="project" value="UniProtKB-UniRule"/>
</dbReference>
<dbReference type="GO" id="GO:0005886">
    <property type="term" value="C:plasma membrane"/>
    <property type="evidence" value="ECO:0007669"/>
    <property type="project" value="UniProtKB-SubCell"/>
</dbReference>
<dbReference type="PROSITE" id="PS00630">
    <property type="entry name" value="IMP_2"/>
    <property type="match status" value="1"/>
</dbReference>
<comment type="catalytic activity">
    <reaction evidence="1 9">
        <text>adenosine 3',5'-bisphosphate + H2O = AMP + phosphate</text>
        <dbReference type="Rhea" id="RHEA:10040"/>
        <dbReference type="ChEBI" id="CHEBI:15377"/>
        <dbReference type="ChEBI" id="CHEBI:43474"/>
        <dbReference type="ChEBI" id="CHEBI:58343"/>
        <dbReference type="ChEBI" id="CHEBI:456215"/>
        <dbReference type="EC" id="3.1.3.7"/>
    </reaction>
</comment>
<evidence type="ECO:0000313" key="11">
    <source>
        <dbReference type="EMBL" id="MBB3811336.1"/>
    </source>
</evidence>
<feature type="binding site" evidence="9">
    <location>
        <position position="119"/>
    </location>
    <ligand>
        <name>Mg(2+)</name>
        <dbReference type="ChEBI" id="CHEBI:18420"/>
        <label>1</label>
    </ligand>
</feature>
<organism evidence="11 12">
    <name type="scientific">Pseudochelatococcus contaminans</name>
    <dbReference type="NCBI Taxonomy" id="1538103"/>
    <lineage>
        <taxon>Bacteria</taxon>
        <taxon>Pseudomonadati</taxon>
        <taxon>Pseudomonadota</taxon>
        <taxon>Alphaproteobacteria</taxon>
        <taxon>Hyphomicrobiales</taxon>
        <taxon>Chelatococcaceae</taxon>
        <taxon>Pseudochelatococcus</taxon>
    </lineage>
</organism>
<evidence type="ECO:0000256" key="3">
    <source>
        <dbReference type="ARBA" id="ARBA00022475"/>
    </source>
</evidence>
<dbReference type="GO" id="GO:0000103">
    <property type="term" value="P:sulfate assimilation"/>
    <property type="evidence" value="ECO:0007669"/>
    <property type="project" value="TreeGrafter"/>
</dbReference>
<feature type="binding site" evidence="9">
    <location>
        <begin position="121"/>
        <end position="124"/>
    </location>
    <ligand>
        <name>substrate</name>
    </ligand>
</feature>
<dbReference type="PRINTS" id="PR00377">
    <property type="entry name" value="IMPHPHTASES"/>
</dbReference>
<keyword evidence="5 9" id="KW-0479">Metal-binding</keyword>
<dbReference type="RefSeq" id="WP_183754701.1">
    <property type="nucleotide sequence ID" value="NZ_JACICC010000016.1"/>
</dbReference>
<evidence type="ECO:0000256" key="8">
    <source>
        <dbReference type="ARBA" id="ARBA00023136"/>
    </source>
</evidence>
<evidence type="ECO:0000256" key="1">
    <source>
        <dbReference type="ARBA" id="ARBA00001625"/>
    </source>
</evidence>
<feature type="binding site" evidence="9">
    <location>
        <position position="250"/>
    </location>
    <ligand>
        <name>Mg(2+)</name>
        <dbReference type="ChEBI" id="CHEBI:18420"/>
        <label>2</label>
    </ligand>
</feature>
<dbReference type="Gene3D" id="3.40.190.80">
    <property type="match status" value="1"/>
</dbReference>
<dbReference type="Gene3D" id="3.30.540.10">
    <property type="entry name" value="Fructose-1,6-Bisphosphatase, subunit A, domain 1"/>
    <property type="match status" value="1"/>
</dbReference>
<dbReference type="GO" id="GO:0000287">
    <property type="term" value="F:magnesium ion binding"/>
    <property type="evidence" value="ECO:0007669"/>
    <property type="project" value="UniProtKB-UniRule"/>
</dbReference>
<dbReference type="Pfam" id="PF00459">
    <property type="entry name" value="Inositol_P"/>
    <property type="match status" value="1"/>
</dbReference>
<feature type="binding site" evidence="9">
    <location>
        <position position="93"/>
    </location>
    <ligand>
        <name>Mg(2+)</name>
        <dbReference type="ChEBI" id="CHEBI:18420"/>
        <label>1</label>
    </ligand>
</feature>
<dbReference type="CDD" id="cd01638">
    <property type="entry name" value="CysQ"/>
    <property type="match status" value="1"/>
</dbReference>
<keyword evidence="8 9" id="KW-0472">Membrane</keyword>
<sequence>MPQPPDPHAFSPDTAFTDVSHWHTDDAARDALALHLGEVCRHAGGLILQAVARGFNVYRKQDGSSYTDADVEAERYILQSLADYFPDVPVIAEEQSAARAEAGEAIGPASLPGAFFLVDPLDGTRDFANGGLEYTVNIAAIVDSVPVAGAVYAPASSTLWIGGTRAFAATTKPDAPADGIEWRSIHTRLAPEKGLTALASRRHGDGLTAAFLKKLPVAEHLSASSSVKFCVIAEGLADVYPRFGPTMEWDTAAGDAVLRAAGGLVTDETGAALTYGRTQDGYLNGPFIAWGDSRVKRQFFGDAA</sequence>
<evidence type="ECO:0000256" key="4">
    <source>
        <dbReference type="ARBA" id="ARBA00022519"/>
    </source>
</evidence>
<dbReference type="GO" id="GO:0050427">
    <property type="term" value="P:3'-phosphoadenosine 5'-phosphosulfate metabolic process"/>
    <property type="evidence" value="ECO:0007669"/>
    <property type="project" value="TreeGrafter"/>
</dbReference>
<feature type="binding site" evidence="9">
    <location>
        <position position="119"/>
    </location>
    <ligand>
        <name>Mg(2+)</name>
        <dbReference type="ChEBI" id="CHEBI:18420"/>
        <label>2</label>
    </ligand>
</feature>
<comment type="caution">
    <text evidence="11">The sequence shown here is derived from an EMBL/GenBank/DDBJ whole genome shotgun (WGS) entry which is preliminary data.</text>
</comment>
<dbReference type="PANTHER" id="PTHR43028">
    <property type="entry name" value="3'(2'),5'-BISPHOSPHATE NUCLEOTIDASE 1"/>
    <property type="match status" value="1"/>
</dbReference>
<dbReference type="PROSITE" id="PS00629">
    <property type="entry name" value="IMP_1"/>
    <property type="match status" value="1"/>
</dbReference>
<evidence type="ECO:0000256" key="10">
    <source>
        <dbReference type="PIRSR" id="PIRSR600760-2"/>
    </source>
</evidence>
<dbReference type="InterPro" id="IPR020583">
    <property type="entry name" value="Inositol_monoP_metal-BS"/>
</dbReference>
<evidence type="ECO:0000313" key="12">
    <source>
        <dbReference type="Proteomes" id="UP000537592"/>
    </source>
</evidence>
<comment type="cofactor">
    <cofactor evidence="9 10">
        <name>Mg(2+)</name>
        <dbReference type="ChEBI" id="CHEBI:18420"/>
    </cofactor>
</comment>
<evidence type="ECO:0000256" key="6">
    <source>
        <dbReference type="ARBA" id="ARBA00022801"/>
    </source>
</evidence>
<dbReference type="Proteomes" id="UP000537592">
    <property type="component" value="Unassembled WGS sequence"/>
</dbReference>
<evidence type="ECO:0000256" key="9">
    <source>
        <dbReference type="HAMAP-Rule" id="MF_02095"/>
    </source>
</evidence>
<feature type="binding site" evidence="10">
    <location>
        <position position="93"/>
    </location>
    <ligand>
        <name>Mg(2+)</name>
        <dbReference type="ChEBI" id="CHEBI:18420"/>
        <label>2</label>
    </ligand>
</feature>
<feature type="binding site" evidence="9">
    <location>
        <position position="122"/>
    </location>
    <ligand>
        <name>Mg(2+)</name>
        <dbReference type="ChEBI" id="CHEBI:18420"/>
        <label>2</label>
    </ligand>
</feature>
<dbReference type="HAMAP" id="MF_02095">
    <property type="entry name" value="CysQ"/>
    <property type="match status" value="1"/>
</dbReference>
<reference evidence="11 12" key="1">
    <citation type="submission" date="2020-08" db="EMBL/GenBank/DDBJ databases">
        <title>Genomic Encyclopedia of Type Strains, Phase IV (KMG-IV): sequencing the most valuable type-strain genomes for metagenomic binning, comparative biology and taxonomic classification.</title>
        <authorList>
            <person name="Goeker M."/>
        </authorList>
    </citation>
    <scope>NUCLEOTIDE SEQUENCE [LARGE SCALE GENOMIC DNA]</scope>
    <source>
        <strain evidence="11 12">DSM 28760</strain>
    </source>
</reference>
<evidence type="ECO:0000256" key="5">
    <source>
        <dbReference type="ARBA" id="ARBA00022723"/>
    </source>
</evidence>
<protein>
    <recommendedName>
        <fullName evidence="9">3'(2'),5'-bisphosphate nucleotidase CysQ</fullName>
        <ecNumber evidence="9">3.1.3.7</ecNumber>
    </recommendedName>
    <alternativeName>
        <fullName evidence="9">3'(2'),5-bisphosphonucleoside 3'(2')-phosphohydrolase</fullName>
    </alternativeName>
    <alternativeName>
        <fullName evidence="9">3'-phosphoadenosine 5'-phosphate phosphatase</fullName>
        <shortName evidence="9">PAP phosphatase</shortName>
    </alternativeName>
</protein>
<comment type="function">
    <text evidence="9">Converts adenosine-3',5'-bisphosphate (PAP) to AMP.</text>
</comment>
<keyword evidence="12" id="KW-1185">Reference proteome</keyword>
<dbReference type="GO" id="GO:0046854">
    <property type="term" value="P:phosphatidylinositol phosphate biosynthetic process"/>
    <property type="evidence" value="ECO:0007669"/>
    <property type="project" value="InterPro"/>
</dbReference>
<keyword evidence="4 9" id="KW-0997">Cell inner membrane</keyword>
<accession>A0A7W5Z8F0</accession>
<name>A0A7W5Z8F0_9HYPH</name>
<feature type="binding site" evidence="9">
    <location>
        <position position="250"/>
    </location>
    <ligand>
        <name>substrate</name>
    </ligand>
</feature>
<feature type="binding site" evidence="9">
    <location>
        <position position="93"/>
    </location>
    <ligand>
        <name>substrate</name>
    </ligand>
</feature>